<dbReference type="PATRIC" id="fig|1121451.3.peg.1274"/>
<gene>
    <name evidence="1" type="ORF">DESAM_21018</name>
</gene>
<dbReference type="Proteomes" id="UP000010808">
    <property type="component" value="Chromosome"/>
</dbReference>
<reference evidence="1 2" key="1">
    <citation type="submission" date="2012-10" db="EMBL/GenBank/DDBJ databases">
        <authorList>
            <person name="Genoscope - CEA"/>
        </authorList>
    </citation>
    <scope>NUCLEOTIDE SEQUENCE [LARGE SCALE GENOMIC DNA]</scope>
    <source>
        <strain evidence="2">AM13 / DSM 14728</strain>
    </source>
</reference>
<dbReference type="Gene3D" id="3.30.420.130">
    <property type="entry name" value="Dinitrogenase iron-molybdenum cofactor biosynthesis domain"/>
    <property type="match status" value="1"/>
</dbReference>
<dbReference type="KEGG" id="dhy:DESAM_21018"/>
<proteinExistence type="predicted"/>
<dbReference type="EMBL" id="FO203522">
    <property type="protein sequence ID" value="CCO23299.1"/>
    <property type="molecule type" value="Genomic_DNA"/>
</dbReference>
<dbReference type="STRING" id="1121451.DESAM_21018"/>
<protein>
    <recommendedName>
        <fullName evidence="3">Dinitrogenase iron-molybdenum cofactor biosynthesis domain-containing protein</fullName>
    </recommendedName>
</protein>
<dbReference type="OrthoDB" id="5457537at2"/>
<keyword evidence="2" id="KW-1185">Reference proteome</keyword>
<name>L0R968_9BACT</name>
<organism evidence="1 2">
    <name type="scientific">Maridesulfovibrio hydrothermalis AM13 = DSM 14728</name>
    <dbReference type="NCBI Taxonomy" id="1121451"/>
    <lineage>
        <taxon>Bacteria</taxon>
        <taxon>Pseudomonadati</taxon>
        <taxon>Thermodesulfobacteriota</taxon>
        <taxon>Desulfovibrionia</taxon>
        <taxon>Desulfovibrionales</taxon>
        <taxon>Desulfovibrionaceae</taxon>
        <taxon>Maridesulfovibrio</taxon>
    </lineage>
</organism>
<dbReference type="HOGENOM" id="CLU_2080958_0_0_7"/>
<dbReference type="eggNOG" id="COG1433">
    <property type="taxonomic scope" value="Bacteria"/>
</dbReference>
<evidence type="ECO:0000313" key="2">
    <source>
        <dbReference type="Proteomes" id="UP000010808"/>
    </source>
</evidence>
<accession>L0R968</accession>
<evidence type="ECO:0008006" key="3">
    <source>
        <dbReference type="Google" id="ProtNLM"/>
    </source>
</evidence>
<dbReference type="SUPFAM" id="SSF53146">
    <property type="entry name" value="Nitrogenase accessory factor-like"/>
    <property type="match status" value="1"/>
</dbReference>
<dbReference type="InterPro" id="IPR036105">
    <property type="entry name" value="DiNase_FeMo-co_biosyn_sf"/>
</dbReference>
<dbReference type="AlphaFoldDB" id="L0R968"/>
<dbReference type="RefSeq" id="WP_015335903.1">
    <property type="nucleotide sequence ID" value="NC_020055.1"/>
</dbReference>
<sequence length="116" mass="12704">MSHRLLIPLFNDDVAPRFDLATDVMLVKISSDNKLHERIIVLPQASADDLCALATSDNTHAVICGGIDDEHYQYLVWKGIKILDDVIGPVEKVLAAYKTGKLTAGINFHATPVSFS</sequence>
<evidence type="ECO:0000313" key="1">
    <source>
        <dbReference type="EMBL" id="CCO23299.1"/>
    </source>
</evidence>